<protein>
    <recommendedName>
        <fullName evidence="4">Reverse transcriptase domain-containing protein</fullName>
    </recommendedName>
</protein>
<proteinExistence type="predicted"/>
<evidence type="ECO:0000313" key="3">
    <source>
        <dbReference type="Proteomes" id="UP001552299"/>
    </source>
</evidence>
<feature type="region of interest" description="Disordered" evidence="1">
    <location>
        <begin position="204"/>
        <end position="237"/>
    </location>
</feature>
<accession>A0ABD0UP28</accession>
<gene>
    <name evidence="2" type="ORF">M5K25_014977</name>
</gene>
<dbReference type="Proteomes" id="UP001552299">
    <property type="component" value="Unassembled WGS sequence"/>
</dbReference>
<name>A0ABD0UP28_DENTH</name>
<organism evidence="2 3">
    <name type="scientific">Dendrobium thyrsiflorum</name>
    <name type="common">Pinecone-like raceme dendrobium</name>
    <name type="synonym">Orchid</name>
    <dbReference type="NCBI Taxonomy" id="117978"/>
    <lineage>
        <taxon>Eukaryota</taxon>
        <taxon>Viridiplantae</taxon>
        <taxon>Streptophyta</taxon>
        <taxon>Embryophyta</taxon>
        <taxon>Tracheophyta</taxon>
        <taxon>Spermatophyta</taxon>
        <taxon>Magnoliopsida</taxon>
        <taxon>Liliopsida</taxon>
        <taxon>Asparagales</taxon>
        <taxon>Orchidaceae</taxon>
        <taxon>Epidendroideae</taxon>
        <taxon>Malaxideae</taxon>
        <taxon>Dendrobiinae</taxon>
        <taxon>Dendrobium</taxon>
    </lineage>
</organism>
<reference evidence="2 3" key="1">
    <citation type="journal article" date="2024" name="Plant Biotechnol. J.">
        <title>Dendrobium thyrsiflorum genome and its molecular insights into genes involved in important horticultural traits.</title>
        <authorList>
            <person name="Chen B."/>
            <person name="Wang J.Y."/>
            <person name="Zheng P.J."/>
            <person name="Li K.L."/>
            <person name="Liang Y.M."/>
            <person name="Chen X.F."/>
            <person name="Zhang C."/>
            <person name="Zhao X."/>
            <person name="He X."/>
            <person name="Zhang G.Q."/>
            <person name="Liu Z.J."/>
            <person name="Xu Q."/>
        </authorList>
    </citation>
    <scope>NUCLEOTIDE SEQUENCE [LARGE SCALE GENOMIC DNA]</scope>
    <source>
        <strain evidence="2">GZMU011</strain>
    </source>
</reference>
<sequence>MVIRDQEKIKWPNPLRPNVGNREQYCHFHRSRGYTTEACKQLKDEIDRLIQQGYLRQCIKDPLTLEVTGPAGGQNQRQQRQPLNKIQMKYTILIASHCAPPKGNFRRGATRTRRVRSHYPEGQNGRRPLRSSQAEEPMGRPVRSHIRSAIKGIGPHLHTSMDDNICNLNTVAGFPHPIHQLEWEYSRLRILHYPLKWDQHKGKSLGIPAQKERKGPNWLGQHTRPTSTSGGTRESSK</sequence>
<evidence type="ECO:0008006" key="4">
    <source>
        <dbReference type="Google" id="ProtNLM"/>
    </source>
</evidence>
<evidence type="ECO:0000256" key="1">
    <source>
        <dbReference type="SAM" id="MobiDB-lite"/>
    </source>
</evidence>
<dbReference type="EMBL" id="JANQDX010000012">
    <property type="protein sequence ID" value="KAL0914614.1"/>
    <property type="molecule type" value="Genomic_DNA"/>
</dbReference>
<keyword evidence="3" id="KW-1185">Reference proteome</keyword>
<feature type="compositionally biased region" description="Polar residues" evidence="1">
    <location>
        <begin position="223"/>
        <end position="237"/>
    </location>
</feature>
<feature type="compositionally biased region" description="Basic residues" evidence="1">
    <location>
        <begin position="104"/>
        <end position="117"/>
    </location>
</feature>
<comment type="caution">
    <text evidence="2">The sequence shown here is derived from an EMBL/GenBank/DDBJ whole genome shotgun (WGS) entry which is preliminary data.</text>
</comment>
<evidence type="ECO:0000313" key="2">
    <source>
        <dbReference type="EMBL" id="KAL0914614.1"/>
    </source>
</evidence>
<dbReference type="AlphaFoldDB" id="A0ABD0UP28"/>
<feature type="region of interest" description="Disordered" evidence="1">
    <location>
        <begin position="103"/>
        <end position="142"/>
    </location>
</feature>